<dbReference type="InterPro" id="IPR044538">
    <property type="entry name" value="Vta1-like"/>
</dbReference>
<dbReference type="GO" id="GO:0005771">
    <property type="term" value="C:multivesicular body"/>
    <property type="evidence" value="ECO:0007669"/>
    <property type="project" value="TreeGrafter"/>
</dbReference>
<dbReference type="AlphaFoldDB" id="A0AAD9TU33"/>
<dbReference type="PANTHER" id="PTHR46009">
    <property type="entry name" value="VACUOLAR PROTEIN SORTING-ASSOCIATED PROTEIN VTA1 HOMOLOG"/>
    <property type="match status" value="1"/>
</dbReference>
<protein>
    <recommendedName>
        <fullName evidence="4">Vta1/callose synthase N-terminal domain-containing protein</fullName>
    </recommendedName>
</protein>
<sequence length="65" mass="7365">MFFEILTQFGFLPLDFEQKQKYSTWKAADIRKALKEGRNPFPGHPSGGEDLSVPPSTHGDSYVCF</sequence>
<gene>
    <name evidence="5" type="ORF">Ddye_023533</name>
</gene>
<dbReference type="EMBL" id="JANJYI010000007">
    <property type="protein sequence ID" value="KAK2641770.1"/>
    <property type="molecule type" value="Genomic_DNA"/>
</dbReference>
<keyword evidence="6" id="KW-1185">Reference proteome</keyword>
<dbReference type="Gene3D" id="1.25.40.270">
    <property type="entry name" value="Vacuolar protein sorting-associated protein vta1"/>
    <property type="match status" value="1"/>
</dbReference>
<dbReference type="InterPro" id="IPR039431">
    <property type="entry name" value="Vta1/CALS_N"/>
</dbReference>
<dbReference type="Proteomes" id="UP001280121">
    <property type="component" value="Unassembled WGS sequence"/>
</dbReference>
<proteinExistence type="predicted"/>
<evidence type="ECO:0000313" key="5">
    <source>
        <dbReference type="EMBL" id="KAK2641770.1"/>
    </source>
</evidence>
<evidence type="ECO:0000259" key="4">
    <source>
        <dbReference type="Pfam" id="PF04652"/>
    </source>
</evidence>
<evidence type="ECO:0000313" key="6">
    <source>
        <dbReference type="Proteomes" id="UP001280121"/>
    </source>
</evidence>
<evidence type="ECO:0000256" key="3">
    <source>
        <dbReference type="SAM" id="MobiDB-lite"/>
    </source>
</evidence>
<organism evidence="5 6">
    <name type="scientific">Dipteronia dyeriana</name>
    <dbReference type="NCBI Taxonomy" id="168575"/>
    <lineage>
        <taxon>Eukaryota</taxon>
        <taxon>Viridiplantae</taxon>
        <taxon>Streptophyta</taxon>
        <taxon>Embryophyta</taxon>
        <taxon>Tracheophyta</taxon>
        <taxon>Spermatophyta</taxon>
        <taxon>Magnoliopsida</taxon>
        <taxon>eudicotyledons</taxon>
        <taxon>Gunneridae</taxon>
        <taxon>Pentapetalae</taxon>
        <taxon>rosids</taxon>
        <taxon>malvids</taxon>
        <taxon>Sapindales</taxon>
        <taxon>Sapindaceae</taxon>
        <taxon>Hippocastanoideae</taxon>
        <taxon>Acereae</taxon>
        <taxon>Dipteronia</taxon>
    </lineage>
</organism>
<dbReference type="InterPro" id="IPR023175">
    <property type="entry name" value="Vta1/CALS_N_sf"/>
</dbReference>
<reference evidence="5" key="1">
    <citation type="journal article" date="2023" name="Plant J.">
        <title>Genome sequences and population genomics provide insights into the demographic history, inbreeding, and mutation load of two 'living fossil' tree species of Dipteronia.</title>
        <authorList>
            <person name="Feng Y."/>
            <person name="Comes H.P."/>
            <person name="Chen J."/>
            <person name="Zhu S."/>
            <person name="Lu R."/>
            <person name="Zhang X."/>
            <person name="Li P."/>
            <person name="Qiu J."/>
            <person name="Olsen K.M."/>
            <person name="Qiu Y."/>
        </authorList>
    </citation>
    <scope>NUCLEOTIDE SEQUENCE</scope>
    <source>
        <strain evidence="5">KIB01</strain>
    </source>
</reference>
<comment type="subcellular location">
    <subcellularLocation>
        <location evidence="1">Endomembrane system</location>
    </subcellularLocation>
</comment>
<evidence type="ECO:0000256" key="1">
    <source>
        <dbReference type="ARBA" id="ARBA00004308"/>
    </source>
</evidence>
<accession>A0AAD9TU33</accession>
<evidence type="ECO:0000256" key="2">
    <source>
        <dbReference type="ARBA" id="ARBA00023136"/>
    </source>
</evidence>
<dbReference type="GO" id="GO:0032511">
    <property type="term" value="P:late endosome to vacuole transport via multivesicular body sorting pathway"/>
    <property type="evidence" value="ECO:0007669"/>
    <property type="project" value="InterPro"/>
</dbReference>
<comment type="caution">
    <text evidence="5">The sequence shown here is derived from an EMBL/GenBank/DDBJ whole genome shotgun (WGS) entry which is preliminary data.</text>
</comment>
<dbReference type="Pfam" id="PF04652">
    <property type="entry name" value="Vta1"/>
    <property type="match status" value="1"/>
</dbReference>
<dbReference type="PANTHER" id="PTHR46009:SF1">
    <property type="entry name" value="VACUOLAR PROTEIN SORTING-ASSOCIATED PROTEIN VTA1 HOMOLOG"/>
    <property type="match status" value="1"/>
</dbReference>
<feature type="region of interest" description="Disordered" evidence="3">
    <location>
        <begin position="36"/>
        <end position="65"/>
    </location>
</feature>
<feature type="domain" description="Vta1/callose synthase N-terminal" evidence="4">
    <location>
        <begin position="2"/>
        <end position="36"/>
    </location>
</feature>
<keyword evidence="2" id="KW-0472">Membrane</keyword>
<name>A0AAD9TU33_9ROSI</name>